<gene>
    <name evidence="4" type="primary">GGPS1_6</name>
    <name evidence="4" type="ORF">HAX54_048377</name>
</gene>
<evidence type="ECO:0000313" key="4">
    <source>
        <dbReference type="EMBL" id="MCD7462376.1"/>
    </source>
</evidence>
<keyword evidence="3" id="KW-0460">Magnesium</keyword>
<proteinExistence type="predicted"/>
<reference evidence="4 5" key="1">
    <citation type="journal article" date="2021" name="BMC Genomics">
        <title>Datura genome reveals duplications of psychoactive alkaloid biosynthetic genes and high mutation rate following tissue culture.</title>
        <authorList>
            <person name="Rajewski A."/>
            <person name="Carter-House D."/>
            <person name="Stajich J."/>
            <person name="Litt A."/>
        </authorList>
    </citation>
    <scope>NUCLEOTIDE SEQUENCE [LARGE SCALE GENOMIC DNA]</scope>
    <source>
        <strain evidence="4">AR-01</strain>
    </source>
</reference>
<keyword evidence="5" id="KW-1185">Reference proteome</keyword>
<evidence type="ECO:0000256" key="2">
    <source>
        <dbReference type="ARBA" id="ARBA00022723"/>
    </source>
</evidence>
<dbReference type="PANTHER" id="PTHR43281:SF24">
    <property type="entry name" value="OS07G0580900 PROTEIN"/>
    <property type="match status" value="1"/>
</dbReference>
<evidence type="ECO:0000313" key="5">
    <source>
        <dbReference type="Proteomes" id="UP000823775"/>
    </source>
</evidence>
<organism evidence="4 5">
    <name type="scientific">Datura stramonium</name>
    <name type="common">Jimsonweed</name>
    <name type="synonym">Common thornapple</name>
    <dbReference type="NCBI Taxonomy" id="4076"/>
    <lineage>
        <taxon>Eukaryota</taxon>
        <taxon>Viridiplantae</taxon>
        <taxon>Streptophyta</taxon>
        <taxon>Embryophyta</taxon>
        <taxon>Tracheophyta</taxon>
        <taxon>Spermatophyta</taxon>
        <taxon>Magnoliopsida</taxon>
        <taxon>eudicotyledons</taxon>
        <taxon>Gunneridae</taxon>
        <taxon>Pentapetalae</taxon>
        <taxon>asterids</taxon>
        <taxon>lamiids</taxon>
        <taxon>Solanales</taxon>
        <taxon>Solanaceae</taxon>
        <taxon>Solanoideae</taxon>
        <taxon>Datureae</taxon>
        <taxon>Datura</taxon>
    </lineage>
</organism>
<keyword evidence="2" id="KW-0479">Metal-binding</keyword>
<evidence type="ECO:0000256" key="3">
    <source>
        <dbReference type="ARBA" id="ARBA00022842"/>
    </source>
</evidence>
<comment type="caution">
    <text evidence="4">The sequence shown here is derived from an EMBL/GenBank/DDBJ whole genome shotgun (WGS) entry which is preliminary data.</text>
</comment>
<dbReference type="Gene3D" id="1.10.600.10">
    <property type="entry name" value="Farnesyl Diphosphate Synthase"/>
    <property type="match status" value="1"/>
</dbReference>
<protein>
    <submittedName>
        <fullName evidence="4">Geranylgeranyl pyrophosphate synthase</fullName>
    </submittedName>
</protein>
<dbReference type="InterPro" id="IPR008949">
    <property type="entry name" value="Isoprenoid_synthase_dom_sf"/>
</dbReference>
<name>A0ABS8SUA3_DATST</name>
<dbReference type="Proteomes" id="UP000823775">
    <property type="component" value="Unassembled WGS sequence"/>
</dbReference>
<dbReference type="PANTHER" id="PTHR43281">
    <property type="entry name" value="FARNESYL DIPHOSPHATE SYNTHASE"/>
    <property type="match status" value="1"/>
</dbReference>
<accession>A0ABS8SUA3</accession>
<dbReference type="EMBL" id="JACEIK010000798">
    <property type="protein sequence ID" value="MCD7462376.1"/>
    <property type="molecule type" value="Genomic_DNA"/>
</dbReference>
<evidence type="ECO:0000256" key="1">
    <source>
        <dbReference type="ARBA" id="ARBA00001946"/>
    </source>
</evidence>
<dbReference type="SUPFAM" id="SSF48576">
    <property type="entry name" value="Terpenoid synthases"/>
    <property type="match status" value="1"/>
</dbReference>
<sequence>MKFSTTPSLSVSAVLTKQQTDATHDERKSKKQAMEFKEYVLEKANSVNKALESAVLLKEPLKIHESMRGMHFALAFEHIATQTKGVPSDRIVRVIGELAKCVGAEGLVAGQVVDIVSEGISDVELKHLEFIHLHKTAALLERVSGVRPLEGQQMKMWRSSGSLQDGLLLFQVVDDILDVTKSSAIGENSWKT</sequence>
<comment type="cofactor">
    <cofactor evidence="1">
        <name>Mg(2+)</name>
        <dbReference type="ChEBI" id="CHEBI:18420"/>
    </cofactor>
</comment>